<dbReference type="InterPro" id="IPR036047">
    <property type="entry name" value="F-box-like_dom_sf"/>
</dbReference>
<dbReference type="AlphaFoldDB" id="A0A8H6W2K1"/>
<evidence type="ECO:0000313" key="2">
    <source>
        <dbReference type="Proteomes" id="UP000636479"/>
    </source>
</evidence>
<dbReference type="EMBL" id="JACAZF010000008">
    <property type="protein sequence ID" value="KAF7297039.1"/>
    <property type="molecule type" value="Genomic_DNA"/>
</dbReference>
<sequence>MVSVLNDDIWIAVLSLCDVSTVLQVALTSRTLHRVSQCRTVWLSVLRDLTARGLVDTLTTAEDNYSTAAIIKHIRHTVCGPLSSTRSRRILKITPALHSTDPSLSAASGSVKLLPGGRYLTVVRPQQFDCIDVGTGRRAWSLFGAVHDYAVEMLNNGHSMRLGTVIRKVGERTSRIGIIDVDIDTGQAKTRLNISTGLRVNAELEKFSNTHMNGSFLSTTFKAHAKTFILLLNWRNDEYILFQSDFNDTASSLFTISNHIILATASAFSPHVPVLLQWSLKSFRHHWRATNTLSLRCAMSIHSATTPIPAFTTELHRHTLWDVSENAEPHVHYRIELFRDRLCRSRARLLVHLSGNIDLLPEIRSAHCETPRTQTLFNSTGLISKFRSRLRNLSPNSKAKQGNAGLLLRYTISCWPAPFDVFAVAATPTYLPGPVHELSYAGYANCSGGRVLNMTDYKADVKSATEPCLWTHLSPNGAVTTLVNADTVIIARS</sequence>
<organism evidence="1 2">
    <name type="scientific">Mycena indigotica</name>
    <dbReference type="NCBI Taxonomy" id="2126181"/>
    <lineage>
        <taxon>Eukaryota</taxon>
        <taxon>Fungi</taxon>
        <taxon>Dikarya</taxon>
        <taxon>Basidiomycota</taxon>
        <taxon>Agaricomycotina</taxon>
        <taxon>Agaricomycetes</taxon>
        <taxon>Agaricomycetidae</taxon>
        <taxon>Agaricales</taxon>
        <taxon>Marasmiineae</taxon>
        <taxon>Mycenaceae</taxon>
        <taxon>Mycena</taxon>
    </lineage>
</organism>
<dbReference type="RefSeq" id="XP_037217398.1">
    <property type="nucleotide sequence ID" value="XM_037365986.1"/>
</dbReference>
<evidence type="ECO:0008006" key="3">
    <source>
        <dbReference type="Google" id="ProtNLM"/>
    </source>
</evidence>
<name>A0A8H6W2K1_9AGAR</name>
<protein>
    <recommendedName>
        <fullName evidence="3">F-box domain-containing protein</fullName>
    </recommendedName>
</protein>
<dbReference type="SUPFAM" id="SSF81383">
    <property type="entry name" value="F-box domain"/>
    <property type="match status" value="1"/>
</dbReference>
<accession>A0A8H6W2K1</accession>
<reference evidence="1" key="1">
    <citation type="submission" date="2020-05" db="EMBL/GenBank/DDBJ databases">
        <title>Mycena genomes resolve the evolution of fungal bioluminescence.</title>
        <authorList>
            <person name="Tsai I.J."/>
        </authorList>
    </citation>
    <scope>NUCLEOTIDE SEQUENCE</scope>
    <source>
        <strain evidence="1">171206Taipei</strain>
    </source>
</reference>
<comment type="caution">
    <text evidence="1">The sequence shown here is derived from an EMBL/GenBank/DDBJ whole genome shotgun (WGS) entry which is preliminary data.</text>
</comment>
<evidence type="ECO:0000313" key="1">
    <source>
        <dbReference type="EMBL" id="KAF7297039.1"/>
    </source>
</evidence>
<dbReference type="OrthoDB" id="3049054at2759"/>
<gene>
    <name evidence="1" type="ORF">MIND_00936400</name>
</gene>
<keyword evidence="2" id="KW-1185">Reference proteome</keyword>
<dbReference type="GeneID" id="59348502"/>
<proteinExistence type="predicted"/>
<dbReference type="Proteomes" id="UP000636479">
    <property type="component" value="Unassembled WGS sequence"/>
</dbReference>